<feature type="transmembrane region" description="Helical" evidence="5">
    <location>
        <begin position="107"/>
        <end position="131"/>
    </location>
</feature>
<name>A0A8H4R397_9HELO</name>
<protein>
    <recommendedName>
        <fullName evidence="8">RTA1-domain-containing protein</fullName>
    </recommendedName>
</protein>
<feature type="transmembrane region" description="Helical" evidence="5">
    <location>
        <begin position="307"/>
        <end position="325"/>
    </location>
</feature>
<organism evidence="6 7">
    <name type="scientific">Cudoniella acicularis</name>
    <dbReference type="NCBI Taxonomy" id="354080"/>
    <lineage>
        <taxon>Eukaryota</taxon>
        <taxon>Fungi</taxon>
        <taxon>Dikarya</taxon>
        <taxon>Ascomycota</taxon>
        <taxon>Pezizomycotina</taxon>
        <taxon>Leotiomycetes</taxon>
        <taxon>Helotiales</taxon>
        <taxon>Tricladiaceae</taxon>
        <taxon>Cudoniella</taxon>
    </lineage>
</organism>
<keyword evidence="7" id="KW-1185">Reference proteome</keyword>
<dbReference type="PANTHER" id="PTHR31465">
    <property type="entry name" value="PROTEIN RTA1-RELATED"/>
    <property type="match status" value="1"/>
</dbReference>
<dbReference type="PANTHER" id="PTHR31465:SF9">
    <property type="entry name" value="SPHINGOID LONG-CHAIN BASE TRANSPORTER RSB1"/>
    <property type="match status" value="1"/>
</dbReference>
<evidence type="ECO:0000256" key="4">
    <source>
        <dbReference type="ARBA" id="ARBA00023136"/>
    </source>
</evidence>
<feature type="transmembrane region" description="Helical" evidence="5">
    <location>
        <begin position="186"/>
        <end position="207"/>
    </location>
</feature>
<dbReference type="AlphaFoldDB" id="A0A8H4R397"/>
<dbReference type="Pfam" id="PF04479">
    <property type="entry name" value="RTA1"/>
    <property type="match status" value="1"/>
</dbReference>
<feature type="transmembrane region" description="Helical" evidence="5">
    <location>
        <begin position="219"/>
        <end position="245"/>
    </location>
</feature>
<evidence type="ECO:0000256" key="1">
    <source>
        <dbReference type="ARBA" id="ARBA00004141"/>
    </source>
</evidence>
<dbReference type="OrthoDB" id="4521223at2759"/>
<dbReference type="GO" id="GO:0005886">
    <property type="term" value="C:plasma membrane"/>
    <property type="evidence" value="ECO:0007669"/>
    <property type="project" value="TreeGrafter"/>
</dbReference>
<feature type="transmembrane region" description="Helical" evidence="5">
    <location>
        <begin position="81"/>
        <end position="100"/>
    </location>
</feature>
<evidence type="ECO:0000313" key="7">
    <source>
        <dbReference type="Proteomes" id="UP000566819"/>
    </source>
</evidence>
<dbReference type="EMBL" id="JAAMPI010001879">
    <property type="protein sequence ID" value="KAF4622654.1"/>
    <property type="molecule type" value="Genomic_DNA"/>
</dbReference>
<evidence type="ECO:0000256" key="5">
    <source>
        <dbReference type="SAM" id="Phobius"/>
    </source>
</evidence>
<dbReference type="Proteomes" id="UP000566819">
    <property type="component" value="Unassembled WGS sequence"/>
</dbReference>
<evidence type="ECO:0008006" key="8">
    <source>
        <dbReference type="Google" id="ProtNLM"/>
    </source>
</evidence>
<keyword evidence="4 5" id="KW-0472">Membrane</keyword>
<proteinExistence type="predicted"/>
<evidence type="ECO:0000256" key="3">
    <source>
        <dbReference type="ARBA" id="ARBA00022989"/>
    </source>
</evidence>
<keyword evidence="2 5" id="KW-0812">Transmembrane</keyword>
<keyword evidence="3 5" id="KW-1133">Transmembrane helix</keyword>
<comment type="subcellular location">
    <subcellularLocation>
        <location evidence="1">Membrane</location>
        <topology evidence="1">Multi-pass membrane protein</topology>
    </subcellularLocation>
</comment>
<reference evidence="6 7" key="1">
    <citation type="submission" date="2020-03" db="EMBL/GenBank/DDBJ databases">
        <title>Draft Genome Sequence of Cudoniella acicularis.</title>
        <authorList>
            <person name="Buettner E."/>
            <person name="Kellner H."/>
        </authorList>
    </citation>
    <scope>NUCLEOTIDE SEQUENCE [LARGE SCALE GENOMIC DNA]</scope>
    <source>
        <strain evidence="6 7">DSM 108380</strain>
    </source>
</reference>
<comment type="caution">
    <text evidence="6">The sequence shown here is derived from an EMBL/GenBank/DDBJ whole genome shotgun (WGS) entry which is preliminary data.</text>
</comment>
<evidence type="ECO:0000256" key="2">
    <source>
        <dbReference type="ARBA" id="ARBA00022692"/>
    </source>
</evidence>
<gene>
    <name evidence="6" type="ORF">G7Y89_g14372</name>
</gene>
<dbReference type="GO" id="GO:0000324">
    <property type="term" value="C:fungal-type vacuole"/>
    <property type="evidence" value="ECO:0007669"/>
    <property type="project" value="TreeGrafter"/>
</dbReference>
<evidence type="ECO:0000313" key="6">
    <source>
        <dbReference type="EMBL" id="KAF4622654.1"/>
    </source>
</evidence>
<sequence length="370" mass="40142">MAANDSALLAQYGIFVNPNGTYEVPLKNGLGLFTPTDGLTGENKANNTAYGNLLIWANAPQLCNLTVCDLSLAPFDYVPSIGGNSFYTAVFAIFVLINLIQGIRYKTWGYMVAMCLGLAGEVVGYVGRILLWKTPFDPTGNDFLIYLVPLTISPALLTAAIYLCLGRIVVVYGENLSRFRPRTYTFIFCGFDLFSLVLQALGGGIASGAKTYSQQQLGIHIMLAGLSFQVISLAIFAVLCGEFAYRVWSNPNSWSRSHAHLYNSKLFKSFLIGLVVATVTIFVRSVFRVAELSGGFDGPLANDQVSFMILEGAMIVIATSALTFLNPGLCFQGGWEAANFKFGKKVIEAEMEMGGVSDSAESVKPEHGRR</sequence>
<feature type="transmembrane region" description="Helical" evidence="5">
    <location>
        <begin position="266"/>
        <end position="287"/>
    </location>
</feature>
<dbReference type="InterPro" id="IPR007568">
    <property type="entry name" value="RTA1"/>
</dbReference>
<accession>A0A8H4R397</accession>
<feature type="transmembrane region" description="Helical" evidence="5">
    <location>
        <begin position="143"/>
        <end position="165"/>
    </location>
</feature>